<evidence type="ECO:0000256" key="2">
    <source>
        <dbReference type="ARBA" id="ARBA00010627"/>
    </source>
</evidence>
<name>A0A131XFK0_9ACAR</name>
<protein>
    <recommendedName>
        <fullName evidence="4">Late endosomal/lysosomal adaptor and MAPK and MTOR activator 4</fullName>
    </recommendedName>
</protein>
<evidence type="ECO:0000256" key="3">
    <source>
        <dbReference type="ARBA" id="ARBA00023228"/>
    </source>
</evidence>
<comment type="subcellular location">
    <subcellularLocation>
        <location evidence="1">Lysosome</location>
    </subcellularLocation>
</comment>
<dbReference type="GO" id="GO:0071230">
    <property type="term" value="P:cellular response to amino acid stimulus"/>
    <property type="evidence" value="ECO:0007669"/>
    <property type="project" value="InterPro"/>
</dbReference>
<reference evidence="5" key="1">
    <citation type="journal article" date="2017" name="Ticks Tick Borne Dis.">
        <title>An insight into the sialome of Hyalomma excavatum.</title>
        <authorList>
            <person name="Ribeiro J.M."/>
            <person name="Slovak M."/>
            <person name="Francischetti I.M."/>
        </authorList>
    </citation>
    <scope>NUCLEOTIDE SEQUENCE</scope>
    <source>
        <strain evidence="5">Samish</strain>
        <tissue evidence="5">Salivary glands</tissue>
    </source>
</reference>
<dbReference type="AlphaFoldDB" id="A0A131XFK0"/>
<keyword evidence="3" id="KW-0458">Lysosome</keyword>
<organism evidence="5">
    <name type="scientific">Hyalomma excavatum</name>
    <dbReference type="NCBI Taxonomy" id="257692"/>
    <lineage>
        <taxon>Eukaryota</taxon>
        <taxon>Metazoa</taxon>
        <taxon>Ecdysozoa</taxon>
        <taxon>Arthropoda</taxon>
        <taxon>Chelicerata</taxon>
        <taxon>Arachnida</taxon>
        <taxon>Acari</taxon>
        <taxon>Parasitiformes</taxon>
        <taxon>Ixodida</taxon>
        <taxon>Ixodoidea</taxon>
        <taxon>Ixodidae</taxon>
        <taxon>Hyalomminae</taxon>
        <taxon>Hyalomma</taxon>
    </lineage>
</organism>
<dbReference type="PANTHER" id="PTHR33967:SF1">
    <property type="entry name" value="RAGULATOR COMPLEX PROTEIN LAMTOR4"/>
    <property type="match status" value="1"/>
</dbReference>
<dbReference type="GO" id="GO:0005085">
    <property type="term" value="F:guanyl-nucleotide exchange factor activity"/>
    <property type="evidence" value="ECO:0007669"/>
    <property type="project" value="TreeGrafter"/>
</dbReference>
<sequence>MMLSWMEKIPDQVGFLVLNADGGVMSSGGELENEERIGEIIRKMVYCADRRDLLPTDNNDPINRMSIYLGKYYYVVTLSSQKIFISKREYLPVEPVVV</sequence>
<dbReference type="GO" id="GO:0032008">
    <property type="term" value="P:positive regulation of TOR signaling"/>
    <property type="evidence" value="ECO:0007669"/>
    <property type="project" value="InterPro"/>
</dbReference>
<evidence type="ECO:0000256" key="1">
    <source>
        <dbReference type="ARBA" id="ARBA00004371"/>
    </source>
</evidence>
<accession>A0A131XFK0</accession>
<proteinExistence type="evidence at transcript level"/>
<dbReference type="EMBL" id="GEFH01003449">
    <property type="protein sequence ID" value="JAP65132.1"/>
    <property type="molecule type" value="mRNA"/>
</dbReference>
<dbReference type="GO" id="GO:0005764">
    <property type="term" value="C:lysosome"/>
    <property type="evidence" value="ECO:0007669"/>
    <property type="project" value="UniProtKB-SubCell"/>
</dbReference>
<dbReference type="PANTHER" id="PTHR33967">
    <property type="entry name" value="RAGULATOR COMPLEX PROTEIN LAMTOR4"/>
    <property type="match status" value="1"/>
</dbReference>
<comment type="similarity">
    <text evidence="2">Belongs to the LAMTOR4 family.</text>
</comment>
<dbReference type="InterPro" id="IPR034601">
    <property type="entry name" value="LAMTOR4"/>
</dbReference>
<evidence type="ECO:0000313" key="5">
    <source>
        <dbReference type="EMBL" id="JAP65132.1"/>
    </source>
</evidence>
<dbReference type="GO" id="GO:0071986">
    <property type="term" value="C:Ragulator complex"/>
    <property type="evidence" value="ECO:0007669"/>
    <property type="project" value="InterPro"/>
</dbReference>
<evidence type="ECO:0000256" key="4">
    <source>
        <dbReference type="ARBA" id="ARBA00032690"/>
    </source>
</evidence>